<keyword evidence="1" id="KW-0175">Coiled coil</keyword>
<evidence type="ECO:0000256" key="1">
    <source>
        <dbReference type="SAM" id="Coils"/>
    </source>
</evidence>
<sequence length="703" mass="80212">MLRHVRLSIFILWLSAACATGYERYREVKPNNEYDKEVLWIWYLVLDTPFRQAEEFLQKVSRELGNMRHKKKQLENSLNAVNGGGAQLFEKQTKFKDALSRLRKALNESIDIYTKLEQGVKDRISKMEKLTEGEERAVGFVDAVVRHAWDITGSTPSGFRYLRNSFEIALKNKTSRDYEARSQSRVNDALKEDKGALNYTESLVRLLNTTAADYIDKVTHTVETILTTWKPEVIALIRQFVDETQGIRQEIGEVGKEKGREVKRLEVQTAEKEVSSYVLESIANAKKRHCSEFEKWLELRERQKLDERAEQQQVLNVIEELRLLEDAIPAERLDSIREKFGGEALRDACGKWREYANDARNSSRLLKAYWGNISLVGKWRKMGIQKLMSNASATGWRWALYGECEGLRVEQELIKRALDEADGKDVANWSELCGNETPVCNAVGAEKVLENLLVDMTSWGRSNSTAMIAENEKAASKNRTNVSSAVRSRVAGIMEDYKRRLLSDLDLVRRVSCAAQVNAAAEYRGMSELKGRLWEVKREINALHDVLDTQRSFGFTEVTPSTGATSESDTLLPLLEVGERRLSKCVKNEWGKVALAKIESLPEQVGRSNTGVGQVLGCRMEFGDVSVSGQSGQTLIATIRDQIELYDSFRCLERTIASERTRLRRLLVRLNELRSQLEAEANEMKRTAECKPVWWQLLQLIRP</sequence>
<protein>
    <submittedName>
        <fullName evidence="3">Uncharacterized protein</fullName>
    </submittedName>
</protein>
<feature type="coiled-coil region" evidence="1">
    <location>
        <begin position="656"/>
        <end position="690"/>
    </location>
</feature>
<dbReference type="PANTHER" id="PTHR23159">
    <property type="entry name" value="CENTROSOMAL PROTEIN 2"/>
    <property type="match status" value="1"/>
</dbReference>
<dbReference type="Proteomes" id="UP000009027">
    <property type="component" value="Unassembled WGS sequence"/>
</dbReference>
<feature type="signal peptide" evidence="2">
    <location>
        <begin position="1"/>
        <end position="19"/>
    </location>
</feature>
<gene>
    <name evidence="3" type="ORF">TvY486_0028660</name>
</gene>
<reference evidence="3 4" key="1">
    <citation type="journal article" date="2012" name="Proc. Natl. Acad. Sci. U.S.A.">
        <title>Antigenic diversity is generated by distinct evolutionary mechanisms in African trypanosome species.</title>
        <authorList>
            <person name="Jackson A.P."/>
            <person name="Berry A."/>
            <person name="Aslett M."/>
            <person name="Allison H.C."/>
            <person name="Burton P."/>
            <person name="Vavrova-Anderson J."/>
            <person name="Brown R."/>
            <person name="Browne H."/>
            <person name="Corton N."/>
            <person name="Hauser H."/>
            <person name="Gamble J."/>
            <person name="Gilderthorp R."/>
            <person name="Marcello L."/>
            <person name="McQuillan J."/>
            <person name="Otto T.D."/>
            <person name="Quail M.A."/>
            <person name="Sanders M.J."/>
            <person name="van Tonder A."/>
            <person name="Ginger M.L."/>
            <person name="Field M.C."/>
            <person name="Barry J.D."/>
            <person name="Hertz-Fowler C."/>
            <person name="Berriman M."/>
        </authorList>
    </citation>
    <scope>NUCLEOTIDE SEQUENCE</scope>
    <source>
        <strain evidence="3 4">Y486</strain>
    </source>
</reference>
<name>F9WRB6_TRYVY</name>
<accession>F9WRB6</accession>
<organism evidence="3 4">
    <name type="scientific">Trypanosoma vivax (strain Y486)</name>
    <dbReference type="NCBI Taxonomy" id="1055687"/>
    <lineage>
        <taxon>Eukaryota</taxon>
        <taxon>Discoba</taxon>
        <taxon>Euglenozoa</taxon>
        <taxon>Kinetoplastea</taxon>
        <taxon>Metakinetoplastina</taxon>
        <taxon>Trypanosomatida</taxon>
        <taxon>Trypanosomatidae</taxon>
        <taxon>Trypanosoma</taxon>
        <taxon>Duttonella</taxon>
    </lineage>
</organism>
<dbReference type="EMBL" id="CAEX01004871">
    <property type="protein sequence ID" value="CCD20100.1"/>
    <property type="molecule type" value="Genomic_DNA"/>
</dbReference>
<keyword evidence="2" id="KW-0732">Signal</keyword>
<evidence type="ECO:0000313" key="4">
    <source>
        <dbReference type="Proteomes" id="UP000009027"/>
    </source>
</evidence>
<dbReference type="PROSITE" id="PS51257">
    <property type="entry name" value="PROKAR_LIPOPROTEIN"/>
    <property type="match status" value="1"/>
</dbReference>
<feature type="chain" id="PRO_5003395287" evidence="2">
    <location>
        <begin position="20"/>
        <end position="703"/>
    </location>
</feature>
<proteinExistence type="predicted"/>
<dbReference type="VEuPathDB" id="TriTrypDB:TvY486_0028660"/>
<evidence type="ECO:0000313" key="3">
    <source>
        <dbReference type="EMBL" id="CCD20100.1"/>
    </source>
</evidence>
<dbReference type="PANTHER" id="PTHR23159:SF31">
    <property type="entry name" value="CENTROSOME-ASSOCIATED PROTEIN CEP250 ISOFORM X1"/>
    <property type="match status" value="1"/>
</dbReference>
<keyword evidence="4" id="KW-1185">Reference proteome</keyword>
<evidence type="ECO:0000256" key="2">
    <source>
        <dbReference type="SAM" id="SignalP"/>
    </source>
</evidence>
<dbReference type="AlphaFoldDB" id="F9WRB6"/>